<organism evidence="12 13">
    <name type="scientific">Candidatus Thiodiazotropha endolucinida</name>
    <dbReference type="NCBI Taxonomy" id="1655433"/>
    <lineage>
        <taxon>Bacteria</taxon>
        <taxon>Pseudomonadati</taxon>
        <taxon>Pseudomonadota</taxon>
        <taxon>Gammaproteobacteria</taxon>
        <taxon>Chromatiales</taxon>
        <taxon>Sedimenticolaceae</taxon>
        <taxon>Candidatus Thiodiazotropha</taxon>
    </lineage>
</organism>
<dbReference type="GO" id="GO:0015628">
    <property type="term" value="P:protein secretion by the type II secretion system"/>
    <property type="evidence" value="ECO:0007669"/>
    <property type="project" value="InterPro"/>
</dbReference>
<evidence type="ECO:0000256" key="4">
    <source>
        <dbReference type="ARBA" id="ARBA00022475"/>
    </source>
</evidence>
<name>A0A7Z0VNC7_9GAMM</name>
<comment type="subcellular location">
    <subcellularLocation>
        <location evidence="1">Cell inner membrane</location>
        <topology evidence="1">Single-pass membrane protein</topology>
    </subcellularLocation>
</comment>
<dbReference type="EMBL" id="MARB01000004">
    <property type="protein sequence ID" value="ODJ88878.1"/>
    <property type="molecule type" value="Genomic_DNA"/>
</dbReference>
<evidence type="ECO:0000256" key="9">
    <source>
        <dbReference type="ARBA" id="ARBA00023136"/>
    </source>
</evidence>
<keyword evidence="8 11" id="KW-1133">Transmembrane helix</keyword>
<comment type="similarity">
    <text evidence="2 10">Belongs to the GSP M family.</text>
</comment>
<keyword evidence="7 10" id="KW-0653">Protein transport</keyword>
<evidence type="ECO:0000256" key="6">
    <source>
        <dbReference type="ARBA" id="ARBA00022692"/>
    </source>
</evidence>
<evidence type="ECO:0000256" key="8">
    <source>
        <dbReference type="ARBA" id="ARBA00022989"/>
    </source>
</evidence>
<protein>
    <recommendedName>
        <fullName evidence="10">Type II secretion system protein M</fullName>
        <shortName evidence="10">T2SS protein M</shortName>
    </recommendedName>
    <alternativeName>
        <fullName evidence="10">General secretion pathway protein M</fullName>
    </alternativeName>
</protein>
<dbReference type="Proteomes" id="UP000094769">
    <property type="component" value="Unassembled WGS sequence"/>
</dbReference>
<proteinExistence type="inferred from homology"/>
<keyword evidence="3 10" id="KW-0813">Transport</keyword>
<dbReference type="PIRSF" id="PIRSF006291">
    <property type="entry name" value="GspM"/>
    <property type="match status" value="1"/>
</dbReference>
<gene>
    <name evidence="12" type="primary">epsM</name>
    <name evidence="12" type="ORF">CODIS_09730</name>
</gene>
<evidence type="ECO:0000256" key="10">
    <source>
        <dbReference type="PIRNR" id="PIRNR006291"/>
    </source>
</evidence>
<accession>A0A7Z0VNC7</accession>
<evidence type="ECO:0000313" key="13">
    <source>
        <dbReference type="Proteomes" id="UP000094769"/>
    </source>
</evidence>
<dbReference type="AlphaFoldDB" id="A0A7Z0VNC7"/>
<sequence>MKEWWQSKTPQEHMALIIGAAAILLLLVYLLLWRPFNQALDKKALLVESQQLTLNWMQDNLDLVKNLRNQQRGKSAGSNEALLTLVDRTAKKIRLRQQIQRIKPQGDNAVQLWIEEAPFDTIIKWLGQLTQTHAIEIDSLTIDRQDKPGLVNARLVLQREGGS</sequence>
<evidence type="ECO:0000313" key="12">
    <source>
        <dbReference type="EMBL" id="ODJ88878.1"/>
    </source>
</evidence>
<dbReference type="SUPFAM" id="SSF103054">
    <property type="entry name" value="General secretion pathway protein M, EpsM"/>
    <property type="match status" value="1"/>
</dbReference>
<feature type="transmembrane region" description="Helical" evidence="11">
    <location>
        <begin position="14"/>
        <end position="33"/>
    </location>
</feature>
<keyword evidence="4 10" id="KW-1003">Cell membrane</keyword>
<dbReference type="InterPro" id="IPR007690">
    <property type="entry name" value="T2SS_GspM"/>
</dbReference>
<comment type="function">
    <text evidence="10">Inner membrane component of the type II secretion system required for the energy-dependent secretion of extracellular factors such as proteases and toxins from the periplasm.</text>
</comment>
<dbReference type="Pfam" id="PF04612">
    <property type="entry name" value="T2SSM"/>
    <property type="match status" value="1"/>
</dbReference>
<keyword evidence="6 11" id="KW-0812">Transmembrane</keyword>
<dbReference type="InterPro" id="IPR023229">
    <property type="entry name" value="T2SS_M_periplasmic_sf"/>
</dbReference>
<reference evidence="12 13" key="1">
    <citation type="submission" date="2016-06" db="EMBL/GenBank/DDBJ databases">
        <title>Genome sequence of endosymbiont of Candidatus Endolucinida thiodiazotropha.</title>
        <authorList>
            <person name="Poehlein A."/>
            <person name="Koenig S."/>
            <person name="Heiden S.E."/>
            <person name="Thuermer A."/>
            <person name="Voget S."/>
            <person name="Daniel R."/>
            <person name="Markert S."/>
            <person name="Gros O."/>
            <person name="Schweder T."/>
        </authorList>
    </citation>
    <scope>NUCLEOTIDE SEQUENCE [LARGE SCALE GENOMIC DNA]</scope>
    <source>
        <strain evidence="12 13">COS</strain>
    </source>
</reference>
<dbReference type="OrthoDB" id="6120808at2"/>
<dbReference type="GO" id="GO:0005886">
    <property type="term" value="C:plasma membrane"/>
    <property type="evidence" value="ECO:0007669"/>
    <property type="project" value="UniProtKB-SubCell"/>
</dbReference>
<keyword evidence="9 10" id="KW-0472">Membrane</keyword>
<dbReference type="Gene3D" id="3.30.1360.100">
    <property type="entry name" value="General secretion pathway protein M, EpsM"/>
    <property type="match status" value="1"/>
</dbReference>
<evidence type="ECO:0000256" key="7">
    <source>
        <dbReference type="ARBA" id="ARBA00022927"/>
    </source>
</evidence>
<dbReference type="RefSeq" id="WP_069121726.1">
    <property type="nucleotide sequence ID" value="NZ_MARB01000004.1"/>
</dbReference>
<comment type="caution">
    <text evidence="12">The sequence shown here is derived from an EMBL/GenBank/DDBJ whole genome shotgun (WGS) entry which is preliminary data.</text>
</comment>
<evidence type="ECO:0000256" key="1">
    <source>
        <dbReference type="ARBA" id="ARBA00004377"/>
    </source>
</evidence>
<keyword evidence="5 10" id="KW-0997">Cell inner membrane</keyword>
<evidence type="ECO:0000256" key="2">
    <source>
        <dbReference type="ARBA" id="ARBA00010637"/>
    </source>
</evidence>
<evidence type="ECO:0000256" key="11">
    <source>
        <dbReference type="SAM" id="Phobius"/>
    </source>
</evidence>
<evidence type="ECO:0000256" key="3">
    <source>
        <dbReference type="ARBA" id="ARBA00022448"/>
    </source>
</evidence>
<dbReference type="GO" id="GO:0015627">
    <property type="term" value="C:type II protein secretion system complex"/>
    <property type="evidence" value="ECO:0007669"/>
    <property type="project" value="InterPro"/>
</dbReference>
<keyword evidence="13" id="KW-1185">Reference proteome</keyword>
<evidence type="ECO:0000256" key="5">
    <source>
        <dbReference type="ARBA" id="ARBA00022519"/>
    </source>
</evidence>